<evidence type="ECO:0000256" key="19">
    <source>
        <dbReference type="PIRNR" id="PIRNR017184"/>
    </source>
</evidence>
<sequence length="527" mass="55344">MNAVLTAREMSLADRAAIEELRTGETRLMELAGRETVRMIAGRFKSGRSLDGLSALIVCGKGNNGGDGFVVTRHLLNRGAKVDVLLAWPEEELAGVNLEGLHILKAYRRYNEGLRIFTGIDEARTSVGATEYQVVVDAIFGTGLRIDADDPKLREPAKSAVELINFVNDHSEAVTVAVDLPSGLDATSGRASEPCVKADMTVTMAFLKTGFFQNAGPSHCGEIQTAEISIPEFLVEPTSCLLVDETFAAESYLLRDPSSAKHLNGKVLLVTGSTDGGGSMLGAALLAARAAVKTGAGYVCASLPDGHASVMHSFAPEVVVIGRDMVSIIEKAKWADSIVIGCGIGRSDEAQELVETLLCTPEIVGKKLVLDADALYAIAERNLFDRVTGLEDAVLTPHAGECSRLSGLSVEDIMVSPIDTARMLAEEWNVNLLLKGTPTFVASPSGMVLISNSGTEALASAGTGDVLSGMIGALAAKGLDTHEAAAAAAWLHGRAGDLASNVSSLVSSVDVLQAIPQAVLELFESEE</sequence>
<feature type="binding site" evidence="17">
    <location>
        <position position="464"/>
    </location>
    <ligand>
        <name>AMP</name>
        <dbReference type="ChEBI" id="CHEBI:456215"/>
    </ligand>
</feature>
<dbReference type="PANTHER" id="PTHR12592">
    <property type="entry name" value="ATP-DEPENDENT (S)-NAD(P)H-HYDRATE DEHYDRATASE FAMILY MEMBER"/>
    <property type="match status" value="1"/>
</dbReference>
<protein>
    <recommendedName>
        <fullName evidence="19">Bifunctional NAD(P)H-hydrate repair enzyme</fullName>
    </recommendedName>
    <alternativeName>
        <fullName evidence="19">Nicotinamide nucleotide repair protein</fullName>
    </alternativeName>
    <domain>
        <recommendedName>
            <fullName evidence="19">ADP-dependent (S)-NAD(P)H-hydrate dehydratase</fullName>
            <ecNumber evidence="19">4.2.1.136</ecNumber>
        </recommendedName>
        <alternativeName>
            <fullName evidence="19">ADP-dependent NAD(P)HX dehydratase</fullName>
        </alternativeName>
    </domain>
    <domain>
        <recommendedName>
            <fullName evidence="19">NAD(P)H-hydrate epimerase</fullName>
            <ecNumber evidence="19">5.1.99.6</ecNumber>
        </recommendedName>
    </domain>
</protein>
<evidence type="ECO:0000313" key="23">
    <source>
        <dbReference type="Proteomes" id="UP000308271"/>
    </source>
</evidence>
<evidence type="ECO:0000256" key="14">
    <source>
        <dbReference type="ARBA" id="ARBA00025153"/>
    </source>
</evidence>
<evidence type="ECO:0000256" key="2">
    <source>
        <dbReference type="ARBA" id="ARBA00000909"/>
    </source>
</evidence>
<evidence type="ECO:0000256" key="3">
    <source>
        <dbReference type="ARBA" id="ARBA00006001"/>
    </source>
</evidence>
<evidence type="ECO:0000256" key="6">
    <source>
        <dbReference type="ARBA" id="ARBA00022741"/>
    </source>
</evidence>
<keyword evidence="7 17" id="KW-0067">ATP-binding</keyword>
<evidence type="ECO:0000256" key="4">
    <source>
        <dbReference type="ARBA" id="ARBA00009524"/>
    </source>
</evidence>
<evidence type="ECO:0000256" key="12">
    <source>
        <dbReference type="ARBA" id="ARBA00023239"/>
    </source>
</evidence>
<dbReference type="Pfam" id="PF03853">
    <property type="entry name" value="YjeF_N"/>
    <property type="match status" value="1"/>
</dbReference>
<name>A0A5C4SBJ2_CHLTI</name>
<dbReference type="HAMAP" id="MF_01965">
    <property type="entry name" value="NADHX_dehydratase"/>
    <property type="match status" value="1"/>
</dbReference>
<evidence type="ECO:0000256" key="18">
    <source>
        <dbReference type="HAMAP-Rule" id="MF_01966"/>
    </source>
</evidence>
<dbReference type="Proteomes" id="UP000308271">
    <property type="component" value="Unassembled WGS sequence"/>
</dbReference>
<evidence type="ECO:0000256" key="16">
    <source>
        <dbReference type="ARBA" id="ARBA00049209"/>
    </source>
</evidence>
<dbReference type="AlphaFoldDB" id="A0A5C4SBJ2"/>
<dbReference type="InterPro" id="IPR029056">
    <property type="entry name" value="Ribokinase-like"/>
</dbReference>
<keyword evidence="5 18" id="KW-0479">Metal-binding</keyword>
<dbReference type="NCBIfam" id="TIGR00197">
    <property type="entry name" value="yjeF_nterm"/>
    <property type="match status" value="1"/>
</dbReference>
<feature type="binding site" evidence="18">
    <location>
        <position position="179"/>
    </location>
    <ligand>
        <name>(6S)-NADPHX</name>
        <dbReference type="ChEBI" id="CHEBI:64076"/>
    </ligand>
</feature>
<dbReference type="InterPro" id="IPR000631">
    <property type="entry name" value="CARKD"/>
</dbReference>
<evidence type="ECO:0000256" key="9">
    <source>
        <dbReference type="ARBA" id="ARBA00022958"/>
    </source>
</evidence>
<dbReference type="GO" id="GO:0046496">
    <property type="term" value="P:nicotinamide nucleotide metabolic process"/>
    <property type="evidence" value="ECO:0007669"/>
    <property type="project" value="UniProtKB-UniRule"/>
</dbReference>
<feature type="binding site" evidence="18">
    <location>
        <begin position="63"/>
        <end position="67"/>
    </location>
    <ligand>
        <name>(6S)-NADPHX</name>
        <dbReference type="ChEBI" id="CHEBI:64076"/>
    </ligand>
</feature>
<comment type="function">
    <text evidence="18">Catalyzes the epimerization of the S- and R-forms of NAD(P)HX, a damaged form of NAD(P)H that is a result of enzymatic or heat-dependent hydration. This is a prerequisite for the S-specific NAD(P)H-hydrate dehydratase to allow the repair of both epimers of NAD(P)HX.</text>
</comment>
<feature type="binding site" evidence="18">
    <location>
        <position position="137"/>
    </location>
    <ligand>
        <name>K(+)</name>
        <dbReference type="ChEBI" id="CHEBI:29103"/>
    </ligand>
</feature>
<feature type="domain" description="YjeF C-terminal" evidence="20">
    <location>
        <begin position="244"/>
        <end position="522"/>
    </location>
</feature>
<keyword evidence="13" id="KW-0511">Multifunctional enzyme</keyword>
<dbReference type="EC" id="5.1.99.6" evidence="19"/>
<keyword evidence="12 17" id="KW-0456">Lyase</keyword>
<evidence type="ECO:0000256" key="8">
    <source>
        <dbReference type="ARBA" id="ARBA00022857"/>
    </source>
</evidence>
<reference evidence="22 23" key="1">
    <citation type="submission" date="2019-05" db="EMBL/GenBank/DDBJ databases">
        <title>Draft Whole-Genome sequence of the green sulfur bacterium Chlorobaculum thiosulfatiphilum DSM 249.</title>
        <authorList>
            <person name="Meyer T.E."/>
            <person name="Kyndt J.A."/>
        </authorList>
    </citation>
    <scope>NUCLEOTIDE SEQUENCE [LARGE SCALE GENOMIC DNA]</scope>
    <source>
        <strain evidence="22 23">DSM 249</strain>
    </source>
</reference>
<comment type="similarity">
    <text evidence="18">Belongs to the NnrE/AIBP family.</text>
</comment>
<dbReference type="PROSITE" id="PS51383">
    <property type="entry name" value="YJEF_C_3"/>
    <property type="match status" value="1"/>
</dbReference>
<comment type="similarity">
    <text evidence="4 19">In the C-terminal section; belongs to the NnrD/CARKD family.</text>
</comment>
<dbReference type="OrthoDB" id="9806925at2"/>
<dbReference type="InterPro" id="IPR017953">
    <property type="entry name" value="Carbohydrate_kinase_pred_CS"/>
</dbReference>
<organism evidence="22 23">
    <name type="scientific">Chlorobaculum thiosulfatiphilum</name>
    <name type="common">Chlorobium limicola f.sp. thiosulfatophilum</name>
    <dbReference type="NCBI Taxonomy" id="115852"/>
    <lineage>
        <taxon>Bacteria</taxon>
        <taxon>Pseudomonadati</taxon>
        <taxon>Chlorobiota</taxon>
        <taxon>Chlorobiia</taxon>
        <taxon>Chlorobiales</taxon>
        <taxon>Chlorobiaceae</taxon>
        <taxon>Chlorobaculum</taxon>
    </lineage>
</organism>
<dbReference type="GO" id="GO:0110051">
    <property type="term" value="P:metabolite repair"/>
    <property type="evidence" value="ECO:0007669"/>
    <property type="project" value="TreeGrafter"/>
</dbReference>
<evidence type="ECO:0000256" key="17">
    <source>
        <dbReference type="HAMAP-Rule" id="MF_01965"/>
    </source>
</evidence>
<evidence type="ECO:0000256" key="13">
    <source>
        <dbReference type="ARBA" id="ARBA00023268"/>
    </source>
</evidence>
<comment type="catalytic activity">
    <reaction evidence="2 18 19">
        <text>(6R)-NADPHX = (6S)-NADPHX</text>
        <dbReference type="Rhea" id="RHEA:32227"/>
        <dbReference type="ChEBI" id="CHEBI:64076"/>
        <dbReference type="ChEBI" id="CHEBI:64077"/>
        <dbReference type="EC" id="5.1.99.6"/>
    </reaction>
</comment>
<evidence type="ECO:0000259" key="20">
    <source>
        <dbReference type="PROSITE" id="PS51383"/>
    </source>
</evidence>
<feature type="binding site" evidence="17">
    <location>
        <position position="465"/>
    </location>
    <ligand>
        <name>(6S)-NADPHX</name>
        <dbReference type="ChEBI" id="CHEBI:64076"/>
    </ligand>
</feature>
<feature type="binding site" evidence="18">
    <location>
        <position position="64"/>
    </location>
    <ligand>
        <name>K(+)</name>
        <dbReference type="ChEBI" id="CHEBI:29103"/>
    </ligand>
</feature>
<evidence type="ECO:0000313" key="22">
    <source>
        <dbReference type="EMBL" id="TNJ40289.1"/>
    </source>
</evidence>
<evidence type="ECO:0000256" key="15">
    <source>
        <dbReference type="ARBA" id="ARBA00048238"/>
    </source>
</evidence>
<feature type="binding site" evidence="17">
    <location>
        <position position="343"/>
    </location>
    <ligand>
        <name>(6S)-NADPHX</name>
        <dbReference type="ChEBI" id="CHEBI:64076"/>
    </ligand>
</feature>
<gene>
    <name evidence="17" type="primary">nnrD</name>
    <name evidence="18" type="synonym">nnrE</name>
    <name evidence="22" type="ORF">FGF66_00545</name>
</gene>
<keyword evidence="8 17" id="KW-0521">NADP</keyword>
<proteinExistence type="inferred from homology"/>
<feature type="domain" description="YjeF N-terminal" evidence="21">
    <location>
        <begin position="10"/>
        <end position="236"/>
    </location>
</feature>
<comment type="caution">
    <text evidence="18">Lacks conserved residue(s) required for the propagation of feature annotation.</text>
</comment>
<comment type="cofactor">
    <cofactor evidence="17">
        <name>Mg(2+)</name>
        <dbReference type="ChEBI" id="CHEBI:18420"/>
    </cofactor>
</comment>
<feature type="binding site" evidence="17">
    <location>
        <begin position="435"/>
        <end position="439"/>
    </location>
    <ligand>
        <name>AMP</name>
        <dbReference type="ChEBI" id="CHEBI:456215"/>
    </ligand>
</feature>
<keyword evidence="6 17" id="KW-0547">Nucleotide-binding</keyword>
<dbReference type="PANTHER" id="PTHR12592:SF0">
    <property type="entry name" value="ATP-DEPENDENT (S)-NAD(P)H-HYDRATE DEHYDRATASE"/>
    <property type="match status" value="1"/>
</dbReference>
<comment type="similarity">
    <text evidence="17">Belongs to the NnrD/CARKD family.</text>
</comment>
<comment type="catalytic activity">
    <reaction evidence="1 18 19">
        <text>(6R)-NADHX = (6S)-NADHX</text>
        <dbReference type="Rhea" id="RHEA:32215"/>
        <dbReference type="ChEBI" id="CHEBI:64074"/>
        <dbReference type="ChEBI" id="CHEBI:64075"/>
        <dbReference type="EC" id="5.1.99.6"/>
    </reaction>
</comment>
<dbReference type="EMBL" id="VDCH01000001">
    <property type="protein sequence ID" value="TNJ40289.1"/>
    <property type="molecule type" value="Genomic_DNA"/>
</dbReference>
<dbReference type="CDD" id="cd01171">
    <property type="entry name" value="YXKO-related"/>
    <property type="match status" value="1"/>
</dbReference>
<comment type="similarity">
    <text evidence="3 19">In the N-terminal section; belongs to the NnrE/AIBP family.</text>
</comment>
<keyword evidence="10 17" id="KW-0520">NAD</keyword>
<feature type="binding site" evidence="18">
    <location>
        <position position="182"/>
    </location>
    <ligand>
        <name>K(+)</name>
        <dbReference type="ChEBI" id="CHEBI:29103"/>
    </ligand>
</feature>
<feature type="binding site" evidence="17">
    <location>
        <position position="398"/>
    </location>
    <ligand>
        <name>(6S)-NADPHX</name>
        <dbReference type="ChEBI" id="CHEBI:64076"/>
    </ligand>
</feature>
<dbReference type="GO" id="GO:0052856">
    <property type="term" value="F:NAD(P)HX epimerase activity"/>
    <property type="evidence" value="ECO:0007669"/>
    <property type="project" value="UniProtKB-UniRule"/>
</dbReference>
<dbReference type="PROSITE" id="PS51385">
    <property type="entry name" value="YJEF_N"/>
    <property type="match status" value="1"/>
</dbReference>
<dbReference type="HAMAP" id="MF_01966">
    <property type="entry name" value="NADHX_epimerase"/>
    <property type="match status" value="1"/>
</dbReference>
<dbReference type="Gene3D" id="3.40.1190.20">
    <property type="match status" value="1"/>
</dbReference>
<comment type="caution">
    <text evidence="22">The sequence shown here is derived from an EMBL/GenBank/DDBJ whole genome shotgun (WGS) entry which is preliminary data.</text>
</comment>
<dbReference type="RefSeq" id="WP_139455761.1">
    <property type="nucleotide sequence ID" value="NZ_VDCH01000001.1"/>
</dbReference>
<evidence type="ECO:0000256" key="11">
    <source>
        <dbReference type="ARBA" id="ARBA00023235"/>
    </source>
</evidence>
<comment type="function">
    <text evidence="14 19">Bifunctional enzyme that catalyzes the epimerization of the S- and R-forms of NAD(P)HX and the dehydration of the S-form of NAD(P)HX at the expense of ADP, which is converted to AMP. This allows the repair of both epimers of NAD(P)HX, a damaged form of NAD(P)H that is a result of enzymatic or heat-dependent hydration.</text>
</comment>
<comment type="catalytic activity">
    <reaction evidence="15 17 19">
        <text>(6S)-NADHX + ADP = AMP + phosphate + NADH + H(+)</text>
        <dbReference type="Rhea" id="RHEA:32223"/>
        <dbReference type="ChEBI" id="CHEBI:15378"/>
        <dbReference type="ChEBI" id="CHEBI:43474"/>
        <dbReference type="ChEBI" id="CHEBI:57945"/>
        <dbReference type="ChEBI" id="CHEBI:64074"/>
        <dbReference type="ChEBI" id="CHEBI:456215"/>
        <dbReference type="ChEBI" id="CHEBI:456216"/>
        <dbReference type="EC" id="4.2.1.136"/>
    </reaction>
</comment>
<dbReference type="NCBIfam" id="TIGR00196">
    <property type="entry name" value="yjeF_cterm"/>
    <property type="match status" value="1"/>
</dbReference>
<dbReference type="SUPFAM" id="SSF53613">
    <property type="entry name" value="Ribokinase-like"/>
    <property type="match status" value="1"/>
</dbReference>
<feature type="binding site" evidence="17">
    <location>
        <position position="283"/>
    </location>
    <ligand>
        <name>(6S)-NADPHX</name>
        <dbReference type="ChEBI" id="CHEBI:64076"/>
    </ligand>
</feature>
<dbReference type="GO" id="GO:0046872">
    <property type="term" value="F:metal ion binding"/>
    <property type="evidence" value="ECO:0007669"/>
    <property type="project" value="UniProtKB-UniRule"/>
</dbReference>
<evidence type="ECO:0000256" key="1">
    <source>
        <dbReference type="ARBA" id="ARBA00000013"/>
    </source>
</evidence>
<keyword evidence="11 18" id="KW-0413">Isomerase</keyword>
<dbReference type="InterPro" id="IPR004443">
    <property type="entry name" value="YjeF_N_dom"/>
</dbReference>
<comment type="function">
    <text evidence="17">Catalyzes the dehydration of the S-form of NAD(P)HX at the expense of ADP, which is converted to AMP. Together with NAD(P)HX epimerase, which catalyzes the epimerization of the S- and R-forms, the enzyme allows the repair of both epimers of NAD(P)HX, a damaged form of NAD(P)H that is a result of enzymatic or heat-dependent hydration.</text>
</comment>
<evidence type="ECO:0000256" key="10">
    <source>
        <dbReference type="ARBA" id="ARBA00023027"/>
    </source>
</evidence>
<dbReference type="PIRSF" id="PIRSF017184">
    <property type="entry name" value="Nnr"/>
    <property type="match status" value="1"/>
</dbReference>
<comment type="catalytic activity">
    <reaction evidence="16 17 19">
        <text>(6S)-NADPHX + ADP = AMP + phosphate + NADPH + H(+)</text>
        <dbReference type="Rhea" id="RHEA:32235"/>
        <dbReference type="ChEBI" id="CHEBI:15378"/>
        <dbReference type="ChEBI" id="CHEBI:43474"/>
        <dbReference type="ChEBI" id="CHEBI:57783"/>
        <dbReference type="ChEBI" id="CHEBI:64076"/>
        <dbReference type="ChEBI" id="CHEBI:456215"/>
        <dbReference type="ChEBI" id="CHEBI:456216"/>
        <dbReference type="EC" id="4.2.1.136"/>
    </reaction>
</comment>
<evidence type="ECO:0000259" key="21">
    <source>
        <dbReference type="PROSITE" id="PS51385"/>
    </source>
</evidence>
<dbReference type="InterPro" id="IPR036652">
    <property type="entry name" value="YjeF_N_dom_sf"/>
</dbReference>
<dbReference type="Gene3D" id="3.40.50.10260">
    <property type="entry name" value="YjeF N-terminal domain"/>
    <property type="match status" value="1"/>
</dbReference>
<evidence type="ECO:0000256" key="5">
    <source>
        <dbReference type="ARBA" id="ARBA00022723"/>
    </source>
</evidence>
<dbReference type="InterPro" id="IPR030677">
    <property type="entry name" value="Nnr"/>
</dbReference>
<comment type="subunit">
    <text evidence="17">Homotetramer.</text>
</comment>
<dbReference type="GO" id="GO:0005524">
    <property type="term" value="F:ATP binding"/>
    <property type="evidence" value="ECO:0007669"/>
    <property type="project" value="UniProtKB-UniRule"/>
</dbReference>
<accession>A0A5C4SBJ2</accession>
<dbReference type="Pfam" id="PF01256">
    <property type="entry name" value="Carb_kinase"/>
    <property type="match status" value="1"/>
</dbReference>
<keyword evidence="23" id="KW-1185">Reference proteome</keyword>
<comment type="cofactor">
    <cofactor evidence="18 19">
        <name>K(+)</name>
        <dbReference type="ChEBI" id="CHEBI:29103"/>
    </cofactor>
    <text evidence="18 19">Binds 1 potassium ion per subunit.</text>
</comment>
<dbReference type="SUPFAM" id="SSF64153">
    <property type="entry name" value="YjeF N-terminal domain-like"/>
    <property type="match status" value="1"/>
</dbReference>
<dbReference type="PROSITE" id="PS01050">
    <property type="entry name" value="YJEF_C_2"/>
    <property type="match status" value="1"/>
</dbReference>
<dbReference type="GO" id="GO:0052855">
    <property type="term" value="F:ADP-dependent NAD(P)H-hydrate dehydratase activity"/>
    <property type="evidence" value="ECO:0007669"/>
    <property type="project" value="UniProtKB-UniRule"/>
</dbReference>
<evidence type="ECO:0000256" key="7">
    <source>
        <dbReference type="ARBA" id="ARBA00022840"/>
    </source>
</evidence>
<dbReference type="EC" id="4.2.1.136" evidence="19"/>
<keyword evidence="9 18" id="KW-0630">Potassium</keyword>